<keyword evidence="4" id="KW-1185">Reference proteome</keyword>
<keyword evidence="1" id="KW-0159">Chromosome partition</keyword>
<evidence type="ECO:0000256" key="1">
    <source>
        <dbReference type="ARBA" id="ARBA00022829"/>
    </source>
</evidence>
<evidence type="ECO:0000313" key="4">
    <source>
        <dbReference type="Proteomes" id="UP000239895"/>
    </source>
</evidence>
<dbReference type="Gene3D" id="6.10.250.2410">
    <property type="match status" value="1"/>
</dbReference>
<dbReference type="PANTHER" id="PTHR33969">
    <property type="entry name" value="SEGREGATION AND CONDENSATION PROTEIN A"/>
    <property type="match status" value="1"/>
</dbReference>
<dbReference type="InterPro" id="IPR003768">
    <property type="entry name" value="ScpA"/>
</dbReference>
<dbReference type="EMBL" id="PVTX01000012">
    <property type="protein sequence ID" value="PRZ03779.1"/>
    <property type="molecule type" value="Genomic_DNA"/>
</dbReference>
<evidence type="ECO:0000256" key="2">
    <source>
        <dbReference type="ARBA" id="ARBA00044777"/>
    </source>
</evidence>
<comment type="caution">
    <text evidence="3">The sequence shown here is derived from an EMBL/GenBank/DDBJ whole genome shotgun (WGS) entry which is preliminary data.</text>
</comment>
<reference evidence="3 4" key="1">
    <citation type="submission" date="2018-03" db="EMBL/GenBank/DDBJ databases">
        <title>Comparative analysis of microorganisms from saline springs in Andes Mountain Range, Colombia.</title>
        <authorList>
            <person name="Rubin E."/>
        </authorList>
    </citation>
    <scope>NUCLEOTIDE SEQUENCE [LARGE SCALE GENOMIC DNA]</scope>
    <source>
        <strain evidence="3 4">CG 23</strain>
    </source>
</reference>
<dbReference type="Pfam" id="PF02616">
    <property type="entry name" value="SMC_ScpA"/>
    <property type="match status" value="1"/>
</dbReference>
<proteinExistence type="predicted"/>
<dbReference type="Proteomes" id="UP000239895">
    <property type="component" value="Unassembled WGS sequence"/>
</dbReference>
<organism evidence="3 4">
    <name type="scientific">Isoptericola halotolerans</name>
    <dbReference type="NCBI Taxonomy" id="300560"/>
    <lineage>
        <taxon>Bacteria</taxon>
        <taxon>Bacillati</taxon>
        <taxon>Actinomycetota</taxon>
        <taxon>Actinomycetes</taxon>
        <taxon>Micrococcales</taxon>
        <taxon>Promicromonosporaceae</taxon>
        <taxon>Isoptericola</taxon>
    </lineage>
</organism>
<dbReference type="RefSeq" id="WP_106269508.1">
    <property type="nucleotide sequence ID" value="NZ_PVTX01000012.1"/>
</dbReference>
<name>A0ABX5EBM0_9MICO</name>
<dbReference type="PANTHER" id="PTHR33969:SF2">
    <property type="entry name" value="SEGREGATION AND CONDENSATION PROTEIN A"/>
    <property type="match status" value="1"/>
</dbReference>
<gene>
    <name evidence="3" type="ORF">BCL65_11292</name>
</gene>
<protein>
    <recommendedName>
        <fullName evidence="2">Segregation and condensation protein A</fullName>
    </recommendedName>
</protein>
<evidence type="ECO:0000313" key="3">
    <source>
        <dbReference type="EMBL" id="PRZ03779.1"/>
    </source>
</evidence>
<accession>A0ABX5EBM0</accession>
<sequence>MAASPDPGRTEPPRAGAFTVHLANFDGPFDLLLSLINARKLDVTEVALAEVTDDFMAHIRAADSASREAAGRGEEHPSWDLGVASEFLVVAATLLDLKAARLLPGIAEEDAEDLELLEARDLLFARLLQYRAYKEVSAVLAERLATEGRRVPRSVPMEAHLAAMLPELVWTLDGDRIAALAAKALEPRLPPVIGLSHLHAPAVSVREQAAVVVRLLRRDRVATFRALTAGEERLVVVARFLALLELFRNGQVAFDQVAALGELTVRWTGDDGGEIGEEFEEFEGAVEGAA</sequence>